<dbReference type="PROSITE" id="PS50896">
    <property type="entry name" value="LISH"/>
    <property type="match status" value="1"/>
</dbReference>
<dbReference type="AlphaFoldDB" id="A0A0E0C4R0"/>
<protein>
    <submittedName>
        <fullName evidence="5">Uncharacterized protein</fullName>
    </submittedName>
</protein>
<reference evidence="5" key="2">
    <citation type="submission" date="2018-05" db="EMBL/GenBank/DDBJ databases">
        <title>OmerRS3 (Oryza meridionalis Reference Sequence Version 3).</title>
        <authorList>
            <person name="Zhang J."/>
            <person name="Kudrna D."/>
            <person name="Lee S."/>
            <person name="Talag J."/>
            <person name="Welchert J."/>
            <person name="Wing R.A."/>
        </authorList>
    </citation>
    <scope>NUCLEOTIDE SEQUENCE [LARGE SCALE GENOMIC DNA]</scope>
    <source>
        <strain evidence="5">cv. OR44</strain>
    </source>
</reference>
<dbReference type="STRING" id="40149.A0A0E0C4R0"/>
<accession>A0A0E0C4R0</accession>
<sequence>MDLVSNGGSNSSSPLRFLPFPTRLPSPLLPVATPSTRLTPHPSLPTATRLRLRRRLASPRVGSAAPASVGRWARRPRARAVGVGALLGFGRFGRARRRMGVAMSQTNWEADKMLDVYIYDYFMKRNLQATAKAFQAEGKVSLDPVASDAPGGFLFEWWSIFWDIFIARTNEKHSDVAASCIELSIHHKQVIPL</sequence>
<comment type="subcellular location">
    <subcellularLocation>
        <location evidence="1">Nucleus</location>
    </subcellularLocation>
</comment>
<dbReference type="Pfam" id="PF08513">
    <property type="entry name" value="LisH"/>
    <property type="match status" value="1"/>
</dbReference>
<keyword evidence="4" id="KW-0539">Nucleus</keyword>
<dbReference type="Proteomes" id="UP000008021">
    <property type="component" value="Chromosome 1"/>
</dbReference>
<keyword evidence="6" id="KW-1185">Reference proteome</keyword>
<dbReference type="HOGENOM" id="CLU_1410825_0_0_1"/>
<evidence type="ECO:0000256" key="1">
    <source>
        <dbReference type="ARBA" id="ARBA00004123"/>
    </source>
</evidence>
<keyword evidence="2" id="KW-0805">Transcription regulation</keyword>
<dbReference type="Gramene" id="OMERI01G21110.1">
    <property type="protein sequence ID" value="OMERI01G21110.1"/>
    <property type="gene ID" value="OMERI01G21110"/>
</dbReference>
<dbReference type="PANTHER" id="PTHR45093:SF2">
    <property type="entry name" value="LISH DOMAIN-CONTAINING PROTEIN"/>
    <property type="match status" value="1"/>
</dbReference>
<dbReference type="PANTHER" id="PTHR45093">
    <property type="entry name" value="TRANSCRIPTION ACTIVATOR MSS11"/>
    <property type="match status" value="1"/>
</dbReference>
<dbReference type="InterPro" id="IPR006594">
    <property type="entry name" value="LisH"/>
</dbReference>
<dbReference type="SMART" id="SM00667">
    <property type="entry name" value="LisH"/>
    <property type="match status" value="1"/>
</dbReference>
<dbReference type="EnsemblPlants" id="OMERI01G21110.1">
    <property type="protein sequence ID" value="OMERI01G21110.1"/>
    <property type="gene ID" value="OMERI01G21110"/>
</dbReference>
<evidence type="ECO:0000256" key="4">
    <source>
        <dbReference type="ARBA" id="ARBA00023242"/>
    </source>
</evidence>
<evidence type="ECO:0000256" key="3">
    <source>
        <dbReference type="ARBA" id="ARBA00023163"/>
    </source>
</evidence>
<dbReference type="GO" id="GO:0005634">
    <property type="term" value="C:nucleus"/>
    <property type="evidence" value="ECO:0007669"/>
    <property type="project" value="UniProtKB-SubCell"/>
</dbReference>
<evidence type="ECO:0000256" key="2">
    <source>
        <dbReference type="ARBA" id="ARBA00023015"/>
    </source>
</evidence>
<organism evidence="5">
    <name type="scientific">Oryza meridionalis</name>
    <dbReference type="NCBI Taxonomy" id="40149"/>
    <lineage>
        <taxon>Eukaryota</taxon>
        <taxon>Viridiplantae</taxon>
        <taxon>Streptophyta</taxon>
        <taxon>Embryophyta</taxon>
        <taxon>Tracheophyta</taxon>
        <taxon>Spermatophyta</taxon>
        <taxon>Magnoliopsida</taxon>
        <taxon>Liliopsida</taxon>
        <taxon>Poales</taxon>
        <taxon>Poaceae</taxon>
        <taxon>BOP clade</taxon>
        <taxon>Oryzoideae</taxon>
        <taxon>Oryzeae</taxon>
        <taxon>Oryzinae</taxon>
        <taxon>Oryza</taxon>
    </lineage>
</organism>
<evidence type="ECO:0000313" key="6">
    <source>
        <dbReference type="Proteomes" id="UP000008021"/>
    </source>
</evidence>
<proteinExistence type="predicted"/>
<evidence type="ECO:0000313" key="5">
    <source>
        <dbReference type="EnsemblPlants" id="OMERI01G21110.1"/>
    </source>
</evidence>
<keyword evidence="3" id="KW-0804">Transcription</keyword>
<reference evidence="5" key="1">
    <citation type="submission" date="2015-04" db="UniProtKB">
        <authorList>
            <consortium name="EnsemblPlants"/>
        </authorList>
    </citation>
    <scope>IDENTIFICATION</scope>
</reference>
<name>A0A0E0C4R0_9ORYZ</name>